<evidence type="ECO:0000313" key="11">
    <source>
        <dbReference type="Proteomes" id="UP000214646"/>
    </source>
</evidence>
<dbReference type="Pfam" id="PF02687">
    <property type="entry name" value="FtsX"/>
    <property type="match status" value="1"/>
</dbReference>
<comment type="similarity">
    <text evidence="6">Belongs to the ABC-4 integral membrane protein family.</text>
</comment>
<dbReference type="GO" id="GO:0005886">
    <property type="term" value="C:plasma membrane"/>
    <property type="evidence" value="ECO:0007669"/>
    <property type="project" value="UniProtKB-SubCell"/>
</dbReference>
<dbReference type="RefSeq" id="WP_088259115.1">
    <property type="nucleotide sequence ID" value="NZ_NIDE01000017.1"/>
</dbReference>
<feature type="domain" description="MacB-like periplasmic core" evidence="9">
    <location>
        <begin position="24"/>
        <end position="270"/>
    </location>
</feature>
<feature type="domain" description="ABC3 transporter permease C-terminal" evidence="8">
    <location>
        <begin position="307"/>
        <end position="420"/>
    </location>
</feature>
<dbReference type="GO" id="GO:0022857">
    <property type="term" value="F:transmembrane transporter activity"/>
    <property type="evidence" value="ECO:0007669"/>
    <property type="project" value="TreeGrafter"/>
</dbReference>
<dbReference type="Pfam" id="PF12704">
    <property type="entry name" value="MacB_PCD"/>
    <property type="match status" value="1"/>
</dbReference>
<keyword evidence="4 7" id="KW-1133">Transmembrane helix</keyword>
<evidence type="ECO:0000256" key="2">
    <source>
        <dbReference type="ARBA" id="ARBA00022475"/>
    </source>
</evidence>
<protein>
    <submittedName>
        <fullName evidence="10">Macrolide export ATP-binding/permease protein MacB</fullName>
    </submittedName>
</protein>
<dbReference type="PANTHER" id="PTHR30572">
    <property type="entry name" value="MEMBRANE COMPONENT OF TRANSPORTER-RELATED"/>
    <property type="match status" value="1"/>
</dbReference>
<gene>
    <name evidence="10" type="ORF">FRUB_08610</name>
</gene>
<evidence type="ECO:0000256" key="5">
    <source>
        <dbReference type="ARBA" id="ARBA00023136"/>
    </source>
</evidence>
<accession>A0A225DIV5</accession>
<dbReference type="AlphaFoldDB" id="A0A225DIV5"/>
<keyword evidence="2" id="KW-1003">Cell membrane</keyword>
<evidence type="ECO:0000256" key="7">
    <source>
        <dbReference type="SAM" id="Phobius"/>
    </source>
</evidence>
<evidence type="ECO:0000259" key="8">
    <source>
        <dbReference type="Pfam" id="PF02687"/>
    </source>
</evidence>
<keyword evidence="3 7" id="KW-0812">Transmembrane</keyword>
<proteinExistence type="inferred from homology"/>
<keyword evidence="11" id="KW-1185">Reference proteome</keyword>
<dbReference type="InterPro" id="IPR025857">
    <property type="entry name" value="MacB_PCD"/>
</dbReference>
<evidence type="ECO:0000259" key="9">
    <source>
        <dbReference type="Pfam" id="PF12704"/>
    </source>
</evidence>
<comment type="subcellular location">
    <subcellularLocation>
        <location evidence="1">Cell membrane</location>
        <topology evidence="1">Multi-pass membrane protein</topology>
    </subcellularLocation>
</comment>
<name>A0A225DIV5_9BACT</name>
<feature type="transmembrane region" description="Helical" evidence="7">
    <location>
        <begin position="300"/>
        <end position="328"/>
    </location>
</feature>
<feature type="transmembrane region" description="Helical" evidence="7">
    <location>
        <begin position="390"/>
        <end position="410"/>
    </location>
</feature>
<dbReference type="PANTHER" id="PTHR30572:SF4">
    <property type="entry name" value="ABC TRANSPORTER PERMEASE YTRF"/>
    <property type="match status" value="1"/>
</dbReference>
<evidence type="ECO:0000256" key="4">
    <source>
        <dbReference type="ARBA" id="ARBA00022989"/>
    </source>
</evidence>
<keyword evidence="5 7" id="KW-0472">Membrane</keyword>
<feature type="transmembrane region" description="Helical" evidence="7">
    <location>
        <begin position="349"/>
        <end position="378"/>
    </location>
</feature>
<reference evidence="11" key="1">
    <citation type="submission" date="2017-06" db="EMBL/GenBank/DDBJ databases">
        <title>Genome analysis of Fimbriiglobus ruber SP5, the first member of the order Planctomycetales with confirmed chitinolytic capability.</title>
        <authorList>
            <person name="Ravin N.V."/>
            <person name="Rakitin A.L."/>
            <person name="Ivanova A.A."/>
            <person name="Beletsky A.V."/>
            <person name="Kulichevskaya I.S."/>
            <person name="Mardanov A.V."/>
            <person name="Dedysh S.N."/>
        </authorList>
    </citation>
    <scope>NUCLEOTIDE SEQUENCE [LARGE SCALE GENOMIC DNA]</scope>
    <source>
        <strain evidence="11">SP5</strain>
    </source>
</reference>
<dbReference type="EMBL" id="NIDE01000017">
    <property type="protein sequence ID" value="OWK36047.1"/>
    <property type="molecule type" value="Genomic_DNA"/>
</dbReference>
<evidence type="ECO:0000313" key="10">
    <source>
        <dbReference type="EMBL" id="OWK36047.1"/>
    </source>
</evidence>
<feature type="transmembrane region" description="Helical" evidence="7">
    <location>
        <begin position="21"/>
        <end position="44"/>
    </location>
</feature>
<dbReference type="InterPro" id="IPR003838">
    <property type="entry name" value="ABC3_permease_C"/>
</dbReference>
<evidence type="ECO:0000256" key="6">
    <source>
        <dbReference type="ARBA" id="ARBA00038076"/>
    </source>
</evidence>
<comment type="caution">
    <text evidence="10">The sequence shown here is derived from an EMBL/GenBank/DDBJ whole genome shotgun (WGS) entry which is preliminary data.</text>
</comment>
<sequence length="427" mass="46254">MRFYRLNHAVRLGLRSLAVHRLRSALTALGIVLGVASVIVMLAIGEAARYQALKQLEDLGANTIVLRSTKPTDDAGSDQGVDMAAYGLTYADLDRIRSTIPTVVAATPMREYRKTVRYQANKIDGRVVGATPEFYTQNNMRIAVGRWIDETDERRFENVAVLGAATAEKLFPTQNPVGRSVSIENIDRTRSFVVIGVTEPKTLAAGGGGGDADLNRVVFIPFATDRVRFGREIISYKAGSSFQRERIDISQMTVAVDRVENVARTAVAVQSVIDQFHPRKDVAVTVPLDLLQKAEQTQRMFTMILGAIAGISLVVGGIGIMNIMLATVTERTREIGIRRALGAKRRDIATQFLIETLVLSCGGGVAGIALGVGLAYTISGVFGMPAIIRVWSPVLAFGVSVLVGLASGYYPARRAARLDPIEALRHT</sequence>
<dbReference type="OrthoDB" id="9770099at2"/>
<dbReference type="Proteomes" id="UP000214646">
    <property type="component" value="Unassembled WGS sequence"/>
</dbReference>
<evidence type="ECO:0000256" key="3">
    <source>
        <dbReference type="ARBA" id="ARBA00022692"/>
    </source>
</evidence>
<organism evidence="10 11">
    <name type="scientific">Fimbriiglobus ruber</name>
    <dbReference type="NCBI Taxonomy" id="1908690"/>
    <lineage>
        <taxon>Bacteria</taxon>
        <taxon>Pseudomonadati</taxon>
        <taxon>Planctomycetota</taxon>
        <taxon>Planctomycetia</taxon>
        <taxon>Gemmatales</taxon>
        <taxon>Gemmataceae</taxon>
        <taxon>Fimbriiglobus</taxon>
    </lineage>
</organism>
<evidence type="ECO:0000256" key="1">
    <source>
        <dbReference type="ARBA" id="ARBA00004651"/>
    </source>
</evidence>
<dbReference type="GO" id="GO:0005524">
    <property type="term" value="F:ATP binding"/>
    <property type="evidence" value="ECO:0007669"/>
    <property type="project" value="UniProtKB-KW"/>
</dbReference>
<dbReference type="InterPro" id="IPR050250">
    <property type="entry name" value="Macrolide_Exporter_MacB"/>
</dbReference>
<keyword evidence="10" id="KW-0547">Nucleotide-binding</keyword>
<keyword evidence="10" id="KW-0067">ATP-binding</keyword>